<evidence type="ECO:0000313" key="2">
    <source>
        <dbReference type="EMBL" id="MBB2159351.1"/>
    </source>
</evidence>
<feature type="region of interest" description="Disordered" evidence="1">
    <location>
        <begin position="1"/>
        <end position="141"/>
    </location>
</feature>
<comment type="caution">
    <text evidence="2">The sequence shown here is derived from an EMBL/GenBank/DDBJ whole genome shotgun (WGS) entry which is preliminary data.</text>
</comment>
<proteinExistence type="predicted"/>
<accession>A0A7W4IAK8</accession>
<evidence type="ECO:0000256" key="1">
    <source>
        <dbReference type="SAM" id="MobiDB-lite"/>
    </source>
</evidence>
<sequence length="287" mass="30700">MSETLEAPAVQASTDAPGDRFADVQFGSEGDGRAVPNSSLEESAPELPPAPSTEDQPASDSEKPQEPSWYLHRVGSLTKKYRDAERLAAEREQENAELRRALSASRGEAPEPAAETPDQIRAQERQRYEQQAQAQRDAQAFGTATARVAESLTALHGREAIQTATNDLVTKAGLDFDNSGHRQVIADIADLPNAGAVYYALAQDPAKAAELLEAPERKQFAILQRFADSVGAAPRKPEKASAVLAPQISQAPPPVAASAGGGRAVSGRSIYDADLSTEDYVRLRSKK</sequence>
<reference evidence="2 3" key="1">
    <citation type="submission" date="2020-04" db="EMBL/GenBank/DDBJ databases">
        <title>Description of novel Gluconacetobacter.</title>
        <authorList>
            <person name="Sombolestani A."/>
        </authorList>
    </citation>
    <scope>NUCLEOTIDE SEQUENCE [LARGE SCALE GENOMIC DNA]</scope>
    <source>
        <strain evidence="2 3">LMG 19747</strain>
    </source>
</reference>
<feature type="compositionally biased region" description="Low complexity" evidence="1">
    <location>
        <begin position="129"/>
        <end position="140"/>
    </location>
</feature>
<gene>
    <name evidence="2" type="ORF">HLH48_04025</name>
</gene>
<protein>
    <submittedName>
        <fullName evidence="2">Uncharacterized protein</fullName>
    </submittedName>
</protein>
<dbReference type="AlphaFoldDB" id="A0A7W4IAK8"/>
<evidence type="ECO:0000313" key="3">
    <source>
        <dbReference type="Proteomes" id="UP000589085"/>
    </source>
</evidence>
<dbReference type="RefSeq" id="WP_182996209.1">
    <property type="nucleotide sequence ID" value="NZ_JABEQJ010000003.1"/>
</dbReference>
<organism evidence="2 3">
    <name type="scientific">Gluconacetobacter sacchari</name>
    <dbReference type="NCBI Taxonomy" id="92759"/>
    <lineage>
        <taxon>Bacteria</taxon>
        <taxon>Pseudomonadati</taxon>
        <taxon>Pseudomonadota</taxon>
        <taxon>Alphaproteobacteria</taxon>
        <taxon>Acetobacterales</taxon>
        <taxon>Acetobacteraceae</taxon>
        <taxon>Gluconacetobacter</taxon>
    </lineage>
</organism>
<dbReference type="EMBL" id="JABEQJ010000003">
    <property type="protein sequence ID" value="MBB2159351.1"/>
    <property type="molecule type" value="Genomic_DNA"/>
</dbReference>
<feature type="compositionally biased region" description="Basic and acidic residues" evidence="1">
    <location>
        <begin position="80"/>
        <end position="100"/>
    </location>
</feature>
<name>A0A7W4IAK8_9PROT</name>
<feature type="region of interest" description="Disordered" evidence="1">
    <location>
        <begin position="238"/>
        <end position="266"/>
    </location>
</feature>
<dbReference type="Proteomes" id="UP000589085">
    <property type="component" value="Unassembled WGS sequence"/>
</dbReference>